<reference evidence="10 11" key="1">
    <citation type="journal article" date="2013" name="J. Mol. Microbiol. Biotechnol.">
        <title>Analysis of the Complete Genomes of Acholeplasma brassicae , A. palmae and A. laidlawii and Their Comparison to the Obligate Parasites from ' Candidatus Phytoplasma'.</title>
        <authorList>
            <person name="Kube M."/>
            <person name="Siewert C."/>
            <person name="Migdoll A.M."/>
            <person name="Duduk B."/>
            <person name="Holz S."/>
            <person name="Rabus R."/>
            <person name="Seemuller E."/>
            <person name="Mitrovic J."/>
            <person name="Muller I."/>
            <person name="Buttner C."/>
            <person name="Reinhardt R."/>
        </authorList>
    </citation>
    <scope>NUCLEOTIDE SEQUENCE [LARGE SCALE GENOMIC DNA]</scope>
    <source>
        <strain evidence="11">0502</strain>
    </source>
</reference>
<evidence type="ECO:0000256" key="3">
    <source>
        <dbReference type="ARBA" id="ARBA00022741"/>
    </source>
</evidence>
<keyword evidence="11" id="KW-1185">Reference proteome</keyword>
<keyword evidence="4 10" id="KW-0418">Kinase</keyword>
<dbReference type="GO" id="GO:0005524">
    <property type="term" value="F:ATP binding"/>
    <property type="evidence" value="ECO:0007669"/>
    <property type="project" value="UniProtKB-KW"/>
</dbReference>
<dbReference type="Pfam" id="PF00370">
    <property type="entry name" value="FGGY_N"/>
    <property type="match status" value="1"/>
</dbReference>
<dbReference type="EC" id="2.7.1.5" evidence="10"/>
<evidence type="ECO:0000256" key="1">
    <source>
        <dbReference type="ARBA" id="ARBA00009156"/>
    </source>
</evidence>
<dbReference type="CDD" id="cd07771">
    <property type="entry name" value="ASKHA_NBD_FGGY_RhaB-like"/>
    <property type="match status" value="1"/>
</dbReference>
<feature type="domain" description="Carbohydrate kinase FGGY N-terminal" evidence="8">
    <location>
        <begin position="5"/>
        <end position="237"/>
    </location>
</feature>
<sequence>MISKYLSIDIGASSGRAVVVIKDKQTLRLDEAYRFKTKSYEKEGLHYWDFNDVFKEVVTGIEKAFFLHEDIKSIGIDTFGVDYGRLDQNGTLTSDPLCYRNKRFIESSTLFHESYSKETLYSLTGIQYLPFNTIYQLYDHARHNQLNNSETILLLPNLIGYFLTGNKQTEVTNASTTALYDSRTNRFVETLFEVDKQKDSFASLVNPGVILGETLETFNFPKTPVINVCSHDTASAFVSTKILKNQALISSGTWSLVGTLLSKPKRSKEALRCNFTNELGYLGQTRFLKNIMGMWLINESRSELMKSNEDLSFFDLEKKAISSEPFLAFIDPDDEIFLTKGSMIERMRTYLEKTNQNIPIKTEGMLRVIYESLAFKYRYTIEQLEKVLQRPMDEILIIGGGSQSKLLNQMTANFCKKRVITGAVEATVLGNSIVQMHYFKEIKTIKSGQTLIEKSFKGTVYEPTECEACEEAYERFLKLIEGDKS</sequence>
<organism evidence="10 11">
    <name type="scientific">Acholeplasma brassicae</name>
    <dbReference type="NCBI Taxonomy" id="61635"/>
    <lineage>
        <taxon>Bacteria</taxon>
        <taxon>Bacillati</taxon>
        <taxon>Mycoplasmatota</taxon>
        <taxon>Mollicutes</taxon>
        <taxon>Acholeplasmatales</taxon>
        <taxon>Acholeplasmataceae</taxon>
        <taxon>Acholeplasma</taxon>
    </lineage>
</organism>
<dbReference type="InterPro" id="IPR013449">
    <property type="entry name" value="Rhamnulokinase"/>
</dbReference>
<keyword evidence="6" id="KW-1015">Disulfide bond</keyword>
<evidence type="ECO:0000256" key="5">
    <source>
        <dbReference type="ARBA" id="ARBA00022840"/>
    </source>
</evidence>
<proteinExistence type="inferred from homology"/>
<dbReference type="GO" id="GO:0006071">
    <property type="term" value="P:glycerol metabolic process"/>
    <property type="evidence" value="ECO:0007669"/>
    <property type="project" value="TreeGrafter"/>
</dbReference>
<dbReference type="STRING" id="61635.BN85300910"/>
<keyword evidence="7" id="KW-0684">Rhamnose metabolism</keyword>
<gene>
    <name evidence="10" type="primary">rhaB</name>
    <name evidence="10" type="ORF">BN85300910</name>
</gene>
<accession>U4KM20</accession>
<dbReference type="AlphaFoldDB" id="U4KM20"/>
<comment type="similarity">
    <text evidence="1">Belongs to the FGGY kinase family.</text>
</comment>
<dbReference type="InterPro" id="IPR043129">
    <property type="entry name" value="ATPase_NBD"/>
</dbReference>
<evidence type="ECO:0000313" key="11">
    <source>
        <dbReference type="Proteomes" id="UP000032737"/>
    </source>
</evidence>
<dbReference type="PANTHER" id="PTHR10196:SF93">
    <property type="entry name" value="L-RHAMNULOKINASE"/>
    <property type="match status" value="1"/>
</dbReference>
<dbReference type="RefSeq" id="WP_030003981.1">
    <property type="nucleotide sequence ID" value="NC_022549.1"/>
</dbReference>
<evidence type="ECO:0000259" key="8">
    <source>
        <dbReference type="Pfam" id="PF00370"/>
    </source>
</evidence>
<evidence type="ECO:0000256" key="6">
    <source>
        <dbReference type="ARBA" id="ARBA00023157"/>
    </source>
</evidence>
<dbReference type="PANTHER" id="PTHR10196">
    <property type="entry name" value="SUGAR KINASE"/>
    <property type="match status" value="1"/>
</dbReference>
<dbReference type="Proteomes" id="UP000032737">
    <property type="component" value="Chromosome"/>
</dbReference>
<dbReference type="Pfam" id="PF02782">
    <property type="entry name" value="FGGY_C"/>
    <property type="match status" value="1"/>
</dbReference>
<keyword evidence="5" id="KW-0067">ATP-binding</keyword>
<keyword evidence="3" id="KW-0547">Nucleotide-binding</keyword>
<feature type="domain" description="Carbohydrate kinase FGGY C-terminal" evidence="9">
    <location>
        <begin position="248"/>
        <end position="437"/>
    </location>
</feature>
<dbReference type="GO" id="GO:0005829">
    <property type="term" value="C:cytosol"/>
    <property type="evidence" value="ECO:0007669"/>
    <property type="project" value="TreeGrafter"/>
</dbReference>
<evidence type="ECO:0000313" key="10">
    <source>
        <dbReference type="EMBL" id="CCV65112.1"/>
    </source>
</evidence>
<dbReference type="GO" id="GO:0004370">
    <property type="term" value="F:glycerol kinase activity"/>
    <property type="evidence" value="ECO:0007669"/>
    <property type="project" value="TreeGrafter"/>
</dbReference>
<evidence type="ECO:0000256" key="4">
    <source>
        <dbReference type="ARBA" id="ARBA00022777"/>
    </source>
</evidence>
<protein>
    <submittedName>
        <fullName evidence="10">Rhamnulose kinase</fullName>
        <ecNumber evidence="10">2.7.1.5</ecNumber>
    </submittedName>
</protein>
<dbReference type="HOGENOM" id="CLU_039395_0_1_14"/>
<evidence type="ECO:0000256" key="7">
    <source>
        <dbReference type="ARBA" id="ARBA00023308"/>
    </source>
</evidence>
<dbReference type="InterPro" id="IPR018484">
    <property type="entry name" value="FGGY_N"/>
</dbReference>
<keyword evidence="2 10" id="KW-0808">Transferase</keyword>
<dbReference type="InterPro" id="IPR018485">
    <property type="entry name" value="FGGY_C"/>
</dbReference>
<evidence type="ECO:0000259" key="9">
    <source>
        <dbReference type="Pfam" id="PF02782"/>
    </source>
</evidence>
<evidence type="ECO:0000256" key="2">
    <source>
        <dbReference type="ARBA" id="ARBA00022679"/>
    </source>
</evidence>
<dbReference type="SUPFAM" id="SSF53067">
    <property type="entry name" value="Actin-like ATPase domain"/>
    <property type="match status" value="2"/>
</dbReference>
<dbReference type="Gene3D" id="3.30.420.40">
    <property type="match status" value="2"/>
</dbReference>
<dbReference type="KEGG" id="abra:BN85300910"/>
<name>U4KM20_9MOLU</name>
<dbReference type="EMBL" id="FO681348">
    <property type="protein sequence ID" value="CCV65112.1"/>
    <property type="molecule type" value="Genomic_DNA"/>
</dbReference>
<dbReference type="GO" id="GO:0008993">
    <property type="term" value="F:rhamnulokinase activity"/>
    <property type="evidence" value="ECO:0007669"/>
    <property type="project" value="UniProtKB-EC"/>
</dbReference>
<dbReference type="GO" id="GO:0019301">
    <property type="term" value="P:rhamnose catabolic process"/>
    <property type="evidence" value="ECO:0007669"/>
    <property type="project" value="InterPro"/>
</dbReference>